<protein>
    <submittedName>
        <fullName evidence="1">Uncharacterized protein</fullName>
    </submittedName>
</protein>
<name>A0A8K0KIA4_LADFU</name>
<dbReference type="PANTHER" id="PTHR46599">
    <property type="entry name" value="PIGGYBAC TRANSPOSABLE ELEMENT-DERIVED PROTEIN 4"/>
    <property type="match status" value="1"/>
</dbReference>
<reference evidence="1" key="1">
    <citation type="submission" date="2013-04" db="EMBL/GenBank/DDBJ databases">
        <authorList>
            <person name="Qu J."/>
            <person name="Murali S.C."/>
            <person name="Bandaranaike D."/>
            <person name="Bellair M."/>
            <person name="Blankenburg K."/>
            <person name="Chao H."/>
            <person name="Dinh H."/>
            <person name="Doddapaneni H."/>
            <person name="Downs B."/>
            <person name="Dugan-Rocha S."/>
            <person name="Elkadiri S."/>
            <person name="Gnanaolivu R.D."/>
            <person name="Hernandez B."/>
            <person name="Javaid M."/>
            <person name="Jayaseelan J.C."/>
            <person name="Lee S."/>
            <person name="Li M."/>
            <person name="Ming W."/>
            <person name="Munidasa M."/>
            <person name="Muniz J."/>
            <person name="Nguyen L."/>
            <person name="Ongeri F."/>
            <person name="Osuji N."/>
            <person name="Pu L.-L."/>
            <person name="Puazo M."/>
            <person name="Qu C."/>
            <person name="Quiroz J."/>
            <person name="Raj R."/>
            <person name="Weissenberger G."/>
            <person name="Xin Y."/>
            <person name="Zou X."/>
            <person name="Han Y."/>
            <person name="Richards S."/>
            <person name="Worley K."/>
            <person name="Muzny D."/>
            <person name="Gibbs R."/>
        </authorList>
    </citation>
    <scope>NUCLEOTIDE SEQUENCE</scope>
    <source>
        <strain evidence="1">Sampled in the wild</strain>
    </source>
</reference>
<evidence type="ECO:0000313" key="1">
    <source>
        <dbReference type="EMBL" id="KAG8235062.1"/>
    </source>
</evidence>
<sequence length="171" mass="19404">MNESSSEEEEHGSSLQEVQALGDLAKSVQKHRFSGGSGLGVQLNVTDLMSVYKHFLNDDVLKLIVDETNRYANQLRSSVTLSRFRMQKWRDTVSIIHIHVQVMKWQDKRPVLTISSNPELAENAVPSTSKNKKGEIVMKPKSVLAYNKAKKGVEFSDQMSSYYTCIRRTLK</sequence>
<comment type="caution">
    <text evidence="1">The sequence shown here is derived from an EMBL/GenBank/DDBJ whole genome shotgun (WGS) entry which is preliminary data.</text>
</comment>
<keyword evidence="2" id="KW-1185">Reference proteome</keyword>
<evidence type="ECO:0000313" key="2">
    <source>
        <dbReference type="Proteomes" id="UP000792457"/>
    </source>
</evidence>
<gene>
    <name evidence="1" type="ORF">J437_LFUL015304</name>
</gene>
<reference evidence="1" key="2">
    <citation type="submission" date="2017-10" db="EMBL/GenBank/DDBJ databases">
        <title>Ladona fulva Genome sequencing and assembly.</title>
        <authorList>
            <person name="Murali S."/>
            <person name="Richards S."/>
            <person name="Bandaranaike D."/>
            <person name="Bellair M."/>
            <person name="Blankenburg K."/>
            <person name="Chao H."/>
            <person name="Dinh H."/>
            <person name="Doddapaneni H."/>
            <person name="Dugan-Rocha S."/>
            <person name="Elkadiri S."/>
            <person name="Gnanaolivu R."/>
            <person name="Hernandez B."/>
            <person name="Skinner E."/>
            <person name="Javaid M."/>
            <person name="Lee S."/>
            <person name="Li M."/>
            <person name="Ming W."/>
            <person name="Munidasa M."/>
            <person name="Muniz J."/>
            <person name="Nguyen L."/>
            <person name="Hughes D."/>
            <person name="Osuji N."/>
            <person name="Pu L.-L."/>
            <person name="Puazo M."/>
            <person name="Qu C."/>
            <person name="Quiroz J."/>
            <person name="Raj R."/>
            <person name="Weissenberger G."/>
            <person name="Xin Y."/>
            <person name="Zou X."/>
            <person name="Han Y."/>
            <person name="Worley K."/>
            <person name="Muzny D."/>
            <person name="Gibbs R."/>
        </authorList>
    </citation>
    <scope>NUCLEOTIDE SEQUENCE</scope>
    <source>
        <strain evidence="1">Sampled in the wild</strain>
    </source>
</reference>
<proteinExistence type="predicted"/>
<dbReference type="OrthoDB" id="7694983at2759"/>
<dbReference type="Proteomes" id="UP000792457">
    <property type="component" value="Unassembled WGS sequence"/>
</dbReference>
<dbReference type="AlphaFoldDB" id="A0A8K0KIA4"/>
<accession>A0A8K0KIA4</accession>
<dbReference type="PANTHER" id="PTHR46599:SF3">
    <property type="entry name" value="PIGGYBAC TRANSPOSABLE ELEMENT-DERIVED PROTEIN 4"/>
    <property type="match status" value="1"/>
</dbReference>
<organism evidence="1 2">
    <name type="scientific">Ladona fulva</name>
    <name type="common">Scarce chaser dragonfly</name>
    <name type="synonym">Libellula fulva</name>
    <dbReference type="NCBI Taxonomy" id="123851"/>
    <lineage>
        <taxon>Eukaryota</taxon>
        <taxon>Metazoa</taxon>
        <taxon>Ecdysozoa</taxon>
        <taxon>Arthropoda</taxon>
        <taxon>Hexapoda</taxon>
        <taxon>Insecta</taxon>
        <taxon>Pterygota</taxon>
        <taxon>Palaeoptera</taxon>
        <taxon>Odonata</taxon>
        <taxon>Epiprocta</taxon>
        <taxon>Anisoptera</taxon>
        <taxon>Libelluloidea</taxon>
        <taxon>Libellulidae</taxon>
        <taxon>Ladona</taxon>
    </lineage>
</organism>
<dbReference type="EMBL" id="KZ308872">
    <property type="protein sequence ID" value="KAG8235062.1"/>
    <property type="molecule type" value="Genomic_DNA"/>
</dbReference>